<name>A0A2H3JGI4_WOLCO</name>
<dbReference type="GO" id="GO:0000245">
    <property type="term" value="P:spliceosomal complex assembly"/>
    <property type="evidence" value="ECO:0007669"/>
    <property type="project" value="InterPro"/>
</dbReference>
<reference evidence="1 2" key="1">
    <citation type="journal article" date="2012" name="Science">
        <title>The Paleozoic origin of enzymatic lignin decomposition reconstructed from 31 fungal genomes.</title>
        <authorList>
            <person name="Floudas D."/>
            <person name="Binder M."/>
            <person name="Riley R."/>
            <person name="Barry K."/>
            <person name="Blanchette R.A."/>
            <person name="Henrissat B."/>
            <person name="Martinez A.T."/>
            <person name="Otillar R."/>
            <person name="Spatafora J.W."/>
            <person name="Yadav J.S."/>
            <person name="Aerts A."/>
            <person name="Benoit I."/>
            <person name="Boyd A."/>
            <person name="Carlson A."/>
            <person name="Copeland A."/>
            <person name="Coutinho P.M."/>
            <person name="de Vries R.P."/>
            <person name="Ferreira P."/>
            <person name="Findley K."/>
            <person name="Foster B."/>
            <person name="Gaskell J."/>
            <person name="Glotzer D."/>
            <person name="Gorecki P."/>
            <person name="Heitman J."/>
            <person name="Hesse C."/>
            <person name="Hori C."/>
            <person name="Igarashi K."/>
            <person name="Jurgens J.A."/>
            <person name="Kallen N."/>
            <person name="Kersten P."/>
            <person name="Kohler A."/>
            <person name="Kuees U."/>
            <person name="Kumar T.K.A."/>
            <person name="Kuo A."/>
            <person name="LaButti K."/>
            <person name="Larrondo L.F."/>
            <person name="Lindquist E."/>
            <person name="Ling A."/>
            <person name="Lombard V."/>
            <person name="Lucas S."/>
            <person name="Lundell T."/>
            <person name="Martin R."/>
            <person name="McLaughlin D.J."/>
            <person name="Morgenstern I."/>
            <person name="Morin E."/>
            <person name="Murat C."/>
            <person name="Nagy L.G."/>
            <person name="Nolan M."/>
            <person name="Ohm R.A."/>
            <person name="Patyshakuliyeva A."/>
            <person name="Rokas A."/>
            <person name="Ruiz-Duenas F.J."/>
            <person name="Sabat G."/>
            <person name="Salamov A."/>
            <person name="Samejima M."/>
            <person name="Schmutz J."/>
            <person name="Slot J.C."/>
            <person name="St John F."/>
            <person name="Stenlid J."/>
            <person name="Sun H."/>
            <person name="Sun S."/>
            <person name="Syed K."/>
            <person name="Tsang A."/>
            <person name="Wiebenga A."/>
            <person name="Young D."/>
            <person name="Pisabarro A."/>
            <person name="Eastwood D.C."/>
            <person name="Martin F."/>
            <person name="Cullen D."/>
            <person name="Grigoriev I.V."/>
            <person name="Hibbett D.S."/>
        </authorList>
    </citation>
    <scope>NUCLEOTIDE SEQUENCE [LARGE SCALE GENOMIC DNA]</scope>
    <source>
        <strain evidence="1 2">MD-104</strain>
    </source>
</reference>
<protein>
    <submittedName>
        <fullName evidence="1">Uncharacterized protein</fullName>
    </submittedName>
</protein>
<evidence type="ECO:0000313" key="2">
    <source>
        <dbReference type="Proteomes" id="UP000218811"/>
    </source>
</evidence>
<dbReference type="EMBL" id="KB468113">
    <property type="protein sequence ID" value="PCH41286.1"/>
    <property type="molecule type" value="Genomic_DNA"/>
</dbReference>
<dbReference type="GO" id="GO:0003729">
    <property type="term" value="F:mRNA binding"/>
    <property type="evidence" value="ECO:0007669"/>
    <property type="project" value="InterPro"/>
</dbReference>
<dbReference type="InterPro" id="IPR038737">
    <property type="entry name" value="SF3b_su1-like"/>
</dbReference>
<accession>A0A2H3JGI4</accession>
<proteinExistence type="predicted"/>
<dbReference type="Proteomes" id="UP000218811">
    <property type="component" value="Unassembled WGS sequence"/>
</dbReference>
<dbReference type="STRING" id="742152.A0A2H3JGI4"/>
<gene>
    <name evidence="1" type="ORF">WOLCODRAFT_151327</name>
</gene>
<organism evidence="1 2">
    <name type="scientific">Wolfiporia cocos (strain MD-104)</name>
    <name type="common">Brown rot fungus</name>
    <dbReference type="NCBI Taxonomy" id="742152"/>
    <lineage>
        <taxon>Eukaryota</taxon>
        <taxon>Fungi</taxon>
        <taxon>Dikarya</taxon>
        <taxon>Basidiomycota</taxon>
        <taxon>Agaricomycotina</taxon>
        <taxon>Agaricomycetes</taxon>
        <taxon>Polyporales</taxon>
        <taxon>Phaeolaceae</taxon>
        <taxon>Wolfiporia</taxon>
    </lineage>
</organism>
<dbReference type="PANTHER" id="PTHR12097">
    <property type="entry name" value="SPLICING FACTOR 3B, SUBUNIT 1-RELATED"/>
    <property type="match status" value="1"/>
</dbReference>
<dbReference type="AlphaFoldDB" id="A0A2H3JGI4"/>
<sequence>MSAAAGLAPKLPTDIPGIGSLTFFKAEDAQYFAEILDEGDETELSVEEMEERNTVHLLITIKNASNQGCRPPPHLL</sequence>
<keyword evidence="2" id="KW-1185">Reference proteome</keyword>
<dbReference type="OrthoDB" id="3259216at2759"/>
<evidence type="ECO:0000313" key="1">
    <source>
        <dbReference type="EMBL" id="PCH41286.1"/>
    </source>
</evidence>